<dbReference type="Proteomes" id="UP001516390">
    <property type="component" value="Unassembled WGS sequence"/>
</dbReference>
<dbReference type="EMBL" id="NWUS01000001">
    <property type="protein sequence ID" value="MBA5725003.1"/>
    <property type="molecule type" value="Genomic_DNA"/>
</dbReference>
<accession>A0ABR5ZLA3</accession>
<gene>
    <name evidence="1" type="ORF">CPA57_01745</name>
</gene>
<reference evidence="1 2" key="1">
    <citation type="submission" date="2017-09" db="EMBL/GenBank/DDBJ databases">
        <authorList>
            <person name="Jakob F."/>
        </authorList>
    </citation>
    <scope>NUCLEOTIDE SEQUENCE [LARGE SCALE GENOMIC DNA]</scope>
    <source>
        <strain evidence="1 2">TMW 2.1880</strain>
    </source>
</reference>
<protein>
    <submittedName>
        <fullName evidence="1">Uncharacterized protein</fullName>
    </submittedName>
</protein>
<sequence length="103" mass="12407">MFSFPIASNLPLDIDFFMKSKMLDLCKILSYRLTPPGGTLYVIRNEIVTMNFQLTTKKFLSPYIKYKLRNHIPKKIQIYFMNNIFFYFIKYILSTQLKKVRDF</sequence>
<name>A0ABR5ZLA3_9PROT</name>
<keyword evidence="2" id="KW-1185">Reference proteome</keyword>
<evidence type="ECO:0000313" key="1">
    <source>
        <dbReference type="EMBL" id="MBA5725003.1"/>
    </source>
</evidence>
<comment type="caution">
    <text evidence="1">The sequence shown here is derived from an EMBL/GenBank/DDBJ whole genome shotgun (WGS) entry which is preliminary data.</text>
</comment>
<evidence type="ECO:0000313" key="2">
    <source>
        <dbReference type="Proteomes" id="UP001516390"/>
    </source>
</evidence>
<proteinExistence type="predicted"/>
<organism evidence="1 2">
    <name type="scientific">Bombella favorum</name>
    <dbReference type="NCBI Taxonomy" id="2039164"/>
    <lineage>
        <taxon>Bacteria</taxon>
        <taxon>Pseudomonadati</taxon>
        <taxon>Pseudomonadota</taxon>
        <taxon>Alphaproteobacteria</taxon>
        <taxon>Acetobacterales</taxon>
        <taxon>Acetobacteraceae</taxon>
        <taxon>Bombella</taxon>
    </lineage>
</organism>